<dbReference type="CDD" id="cd14656">
    <property type="entry name" value="Imelysin-like_EfeO"/>
    <property type="match status" value="1"/>
</dbReference>
<dbReference type="RefSeq" id="WP_341418979.1">
    <property type="nucleotide sequence ID" value="NZ_JBBPCC010000024.1"/>
</dbReference>
<feature type="chain" id="PRO_5047221342" evidence="5">
    <location>
        <begin position="26"/>
        <end position="399"/>
    </location>
</feature>
<evidence type="ECO:0000256" key="4">
    <source>
        <dbReference type="SAM" id="MobiDB-lite"/>
    </source>
</evidence>
<dbReference type="Proteomes" id="UP001469365">
    <property type="component" value="Unassembled WGS sequence"/>
</dbReference>
<keyword evidence="8" id="KW-1185">Reference proteome</keyword>
<comment type="similarity">
    <text evidence="2">Belongs to the EfeM/EfeO family.</text>
</comment>
<dbReference type="PANTHER" id="PTHR39192:SF1">
    <property type="entry name" value="IRON UPTAKE SYSTEM COMPONENT EFEO"/>
    <property type="match status" value="1"/>
</dbReference>
<evidence type="ECO:0000313" key="7">
    <source>
        <dbReference type="EMBL" id="MEK8131849.1"/>
    </source>
</evidence>
<protein>
    <submittedName>
        <fullName evidence="7">Iron uptake system protein EfeO</fullName>
    </submittedName>
</protein>
<reference evidence="7 8" key="1">
    <citation type="submission" date="2024-04" db="EMBL/GenBank/DDBJ databases">
        <title>draft genome sequnece of Paenibacillus filicis.</title>
        <authorList>
            <person name="Kim D.-U."/>
        </authorList>
    </citation>
    <scope>NUCLEOTIDE SEQUENCE [LARGE SCALE GENOMIC DNA]</scope>
    <source>
        <strain evidence="7 8">KACC14197</strain>
    </source>
</reference>
<sequence length="399" mass="43808">MFKPLATAASASLAAMLLLNGCTSAPGTPNTTNAPKQEPAQGTVQQEKAPSIEGKSAIQQGTAKLQEETKKFQDAVKKQDTAEVKRLSKSINDIWISYENAVRQSFPLEYTDVEKYEMPIFSASAFDKVDFVALTVTADKLQAALTKLQNAKESTASTSELLNQAVAGYKAFVDEQADKLAAGTKTFAAAVKAGNIELAKQEYVKARVYFETIEPIAESFGDLDPKIDARLADVEKEEEWTGYHRIEKALWADHSLAGQDKYADQLIQDTEELQKQIKSLKLEPKTMVAGAMELLNEAATSKITGEEELYSRTDLVDLAANVNGSKIVYLAIIPALNEKNPGLGTQLDKQFMAMEETLLKYQKDGQYVTYDKLTAEQIRQISDQLGQLSNLMNQSAAIL</sequence>
<comment type="caution">
    <text evidence="7">The sequence shown here is derived from an EMBL/GenBank/DDBJ whole genome shotgun (WGS) entry which is preliminary data.</text>
</comment>
<dbReference type="PANTHER" id="PTHR39192">
    <property type="entry name" value="IRON UPTAKE SYSTEM COMPONENT EFEO"/>
    <property type="match status" value="1"/>
</dbReference>
<dbReference type="InterPro" id="IPR050894">
    <property type="entry name" value="EfeM/EfeO_iron_uptake"/>
</dbReference>
<dbReference type="InterPro" id="IPR034981">
    <property type="entry name" value="Imelysin-like_EfeO/Algp7"/>
</dbReference>
<name>A0ABU9DT22_9BACL</name>
<comment type="subcellular location">
    <subcellularLocation>
        <location evidence="1">Cell envelope</location>
    </subcellularLocation>
</comment>
<evidence type="ECO:0000256" key="3">
    <source>
        <dbReference type="ARBA" id="ARBA00022729"/>
    </source>
</evidence>
<dbReference type="Gene3D" id="1.20.1420.20">
    <property type="entry name" value="M75 peptidase, HXXE motif"/>
    <property type="match status" value="1"/>
</dbReference>
<feature type="signal peptide" evidence="5">
    <location>
        <begin position="1"/>
        <end position="25"/>
    </location>
</feature>
<evidence type="ECO:0000259" key="6">
    <source>
        <dbReference type="Pfam" id="PF09375"/>
    </source>
</evidence>
<dbReference type="InterPro" id="IPR053377">
    <property type="entry name" value="Iron_uptake_EfeM/EfeO"/>
</dbReference>
<evidence type="ECO:0000256" key="1">
    <source>
        <dbReference type="ARBA" id="ARBA00004196"/>
    </source>
</evidence>
<proteinExistence type="inferred from homology"/>
<evidence type="ECO:0000256" key="5">
    <source>
        <dbReference type="SAM" id="SignalP"/>
    </source>
</evidence>
<gene>
    <name evidence="7" type="primary">efeO</name>
    <name evidence="7" type="ORF">WMW72_28470</name>
</gene>
<feature type="domain" description="Imelysin-like" evidence="6">
    <location>
        <begin position="165"/>
        <end position="380"/>
    </location>
</feature>
<feature type="compositionally biased region" description="Polar residues" evidence="4">
    <location>
        <begin position="26"/>
        <end position="48"/>
    </location>
</feature>
<evidence type="ECO:0000256" key="2">
    <source>
        <dbReference type="ARBA" id="ARBA00005989"/>
    </source>
</evidence>
<organism evidence="7 8">
    <name type="scientific">Paenibacillus filicis</name>
    <dbReference type="NCBI Taxonomy" id="669464"/>
    <lineage>
        <taxon>Bacteria</taxon>
        <taxon>Bacillati</taxon>
        <taxon>Bacillota</taxon>
        <taxon>Bacilli</taxon>
        <taxon>Bacillales</taxon>
        <taxon>Paenibacillaceae</taxon>
        <taxon>Paenibacillus</taxon>
    </lineage>
</organism>
<dbReference type="InterPro" id="IPR038352">
    <property type="entry name" value="Imelysin_sf"/>
</dbReference>
<feature type="region of interest" description="Disordered" evidence="4">
    <location>
        <begin position="26"/>
        <end position="55"/>
    </location>
</feature>
<dbReference type="InterPro" id="IPR018976">
    <property type="entry name" value="Imelysin-like"/>
</dbReference>
<dbReference type="Pfam" id="PF09375">
    <property type="entry name" value="Peptidase_M75"/>
    <property type="match status" value="1"/>
</dbReference>
<keyword evidence="3 5" id="KW-0732">Signal</keyword>
<accession>A0ABU9DT22</accession>
<dbReference type="NCBIfam" id="NF041757">
    <property type="entry name" value="EfeO"/>
    <property type="match status" value="1"/>
</dbReference>
<dbReference type="EMBL" id="JBBPCC010000024">
    <property type="protein sequence ID" value="MEK8131849.1"/>
    <property type="molecule type" value="Genomic_DNA"/>
</dbReference>
<evidence type="ECO:0000313" key="8">
    <source>
        <dbReference type="Proteomes" id="UP001469365"/>
    </source>
</evidence>